<evidence type="ECO:0000256" key="2">
    <source>
        <dbReference type="ARBA" id="ARBA00022803"/>
    </source>
</evidence>
<gene>
    <name evidence="5" type="primary">LOC115405055</name>
</gene>
<evidence type="ECO:0000313" key="5">
    <source>
        <dbReference type="Ensembl" id="ENSSFAP00005026282.1"/>
    </source>
</evidence>
<comment type="similarity">
    <text evidence="1">Belongs to the TTC39 family.</text>
</comment>
<evidence type="ECO:0000256" key="4">
    <source>
        <dbReference type="SAM" id="Phobius"/>
    </source>
</evidence>
<keyword evidence="2" id="KW-0802">TPR repeat</keyword>
<feature type="compositionally biased region" description="Basic and acidic residues" evidence="3">
    <location>
        <begin position="1"/>
        <end position="10"/>
    </location>
</feature>
<keyword evidence="4" id="KW-0472">Membrane</keyword>
<feature type="region of interest" description="Disordered" evidence="3">
    <location>
        <begin position="1"/>
        <end position="26"/>
    </location>
</feature>
<dbReference type="InterPro" id="IPR011990">
    <property type="entry name" value="TPR-like_helical_dom_sf"/>
</dbReference>
<evidence type="ECO:0000256" key="1">
    <source>
        <dbReference type="ARBA" id="ARBA00006400"/>
    </source>
</evidence>
<keyword evidence="4" id="KW-0812">Transmembrane</keyword>
<dbReference type="SUPFAM" id="SSF48452">
    <property type="entry name" value="TPR-like"/>
    <property type="match status" value="1"/>
</dbReference>
<dbReference type="Pfam" id="PF10300">
    <property type="entry name" value="Iml2-TPR_39"/>
    <property type="match status" value="1"/>
</dbReference>
<dbReference type="Gene3D" id="1.25.40.10">
    <property type="entry name" value="Tetratricopeptide repeat domain"/>
    <property type="match status" value="1"/>
</dbReference>
<dbReference type="Proteomes" id="UP000472267">
    <property type="component" value="Chromosome 18"/>
</dbReference>
<evidence type="ECO:0000256" key="3">
    <source>
        <dbReference type="SAM" id="MobiDB-lite"/>
    </source>
</evidence>
<dbReference type="Ensembl" id="ENSSFAT00005027314.1">
    <property type="protein sequence ID" value="ENSSFAP00005026282.1"/>
    <property type="gene ID" value="ENSSFAG00005013374.1"/>
</dbReference>
<dbReference type="PANTHER" id="PTHR31859">
    <property type="entry name" value="TETRATRICOPEPTIDE REPEAT PROTEIN 39 FAMILY MEMBER"/>
    <property type="match status" value="1"/>
</dbReference>
<dbReference type="GO" id="GO:0032474">
    <property type="term" value="P:otolith morphogenesis"/>
    <property type="evidence" value="ECO:0007669"/>
    <property type="project" value="TreeGrafter"/>
</dbReference>
<dbReference type="InterPro" id="IPR019412">
    <property type="entry name" value="IML2/TPR_39"/>
</dbReference>
<name>A0A672HB33_SALFA</name>
<feature type="region of interest" description="Disordered" evidence="3">
    <location>
        <begin position="175"/>
        <end position="194"/>
    </location>
</feature>
<feature type="transmembrane region" description="Helical" evidence="4">
    <location>
        <begin position="59"/>
        <end position="76"/>
    </location>
</feature>
<dbReference type="AlphaFoldDB" id="A0A672HB33"/>
<protein>
    <submittedName>
        <fullName evidence="5">Tetratricopeptide repeat protein 39C-like</fullName>
    </submittedName>
</protein>
<reference evidence="5" key="1">
    <citation type="submission" date="2019-06" db="EMBL/GenBank/DDBJ databases">
        <authorList>
            <consortium name="Wellcome Sanger Institute Data Sharing"/>
        </authorList>
    </citation>
    <scope>NUCLEOTIDE SEQUENCE [LARGE SCALE GENOMIC DNA]</scope>
</reference>
<organism evidence="5 6">
    <name type="scientific">Salarias fasciatus</name>
    <name type="common">Jewelled blenny</name>
    <name type="synonym">Blennius fasciatus</name>
    <dbReference type="NCBI Taxonomy" id="181472"/>
    <lineage>
        <taxon>Eukaryota</taxon>
        <taxon>Metazoa</taxon>
        <taxon>Chordata</taxon>
        <taxon>Craniata</taxon>
        <taxon>Vertebrata</taxon>
        <taxon>Euteleostomi</taxon>
        <taxon>Actinopterygii</taxon>
        <taxon>Neopterygii</taxon>
        <taxon>Teleostei</taxon>
        <taxon>Neoteleostei</taxon>
        <taxon>Acanthomorphata</taxon>
        <taxon>Ovalentaria</taxon>
        <taxon>Blenniimorphae</taxon>
        <taxon>Blenniiformes</taxon>
        <taxon>Blennioidei</taxon>
        <taxon>Blenniidae</taxon>
        <taxon>Salariinae</taxon>
        <taxon>Salarias</taxon>
    </lineage>
</organism>
<proteinExistence type="inferred from homology"/>
<reference evidence="5" key="2">
    <citation type="submission" date="2025-08" db="UniProtKB">
        <authorList>
            <consortium name="Ensembl"/>
        </authorList>
    </citation>
    <scope>IDENTIFICATION</scope>
</reference>
<evidence type="ECO:0000313" key="6">
    <source>
        <dbReference type="Proteomes" id="UP000472267"/>
    </source>
</evidence>
<reference evidence="5" key="3">
    <citation type="submission" date="2025-09" db="UniProtKB">
        <authorList>
            <consortium name="Ensembl"/>
        </authorList>
    </citation>
    <scope>IDENTIFICATION</scope>
</reference>
<keyword evidence="4" id="KW-1133">Transmembrane helix</keyword>
<accession>A0A672HB33</accession>
<feature type="compositionally biased region" description="Low complexity" evidence="3">
    <location>
        <begin position="181"/>
        <end position="191"/>
    </location>
</feature>
<dbReference type="GO" id="GO:0060271">
    <property type="term" value="P:cilium assembly"/>
    <property type="evidence" value="ECO:0007669"/>
    <property type="project" value="TreeGrafter"/>
</dbReference>
<feature type="compositionally biased region" description="Acidic residues" evidence="3">
    <location>
        <begin position="11"/>
        <end position="21"/>
    </location>
</feature>
<sequence>MDRQRRQRQQEEEEEEEEEETTERINDAELALKGINMLLNNGFRESDELFRAYRNHSPLMSFGASFVSFLNAMMTFEEEKMQMAFEDLKATERLCESENTGVIETIKNKIKRSVRVAAVDRLQRQIIIADCQVYLAVLSFIKQELSAYIKGGWILRKAWKMYNKCYNDITHLQEGSRRRASQQPAPSSSSPDGVCPEALDRLKGSVSFGYGLFHLCISMVPPHLLKIVNLLGFPGDRLQGLSALTYASESKDMKAPLATLALLWYHTVVQPFFALDGADTQAGLIEAKSILKQRETAYPRSSLFMFFKGRVQRLECQISSALTSFSEALELASDQRELQHVCLYEIGWCSMIELNYGDAYRAFQRLKAESRWSQCYYAYLTGACQGAMGDLNGAVSVFKDVQKLFKRRNNQIEVFSVKRAEKLRSPCLTQELCVLSVIEILYLWKALPNCSTAKLQAMARVLQGIEDASSAGLKNLLLGAINKSLQNTKEAVQYFQLAAGDEVGRLTNSYVQPYSCYELGCVLLDEINPQNLTHNKTVICSEDFAGYDFENRLHVRIHSALASMRAAAQP</sequence>
<dbReference type="PANTHER" id="PTHR31859:SF1">
    <property type="entry name" value="TETRATRICOPEPTIDE REPEAT PROTEIN 39C"/>
    <property type="match status" value="1"/>
</dbReference>
<keyword evidence="6" id="KW-1185">Reference proteome</keyword>